<dbReference type="Pfam" id="PF04324">
    <property type="entry name" value="Fer2_BFD"/>
    <property type="match status" value="1"/>
</dbReference>
<dbReference type="Pfam" id="PF01266">
    <property type="entry name" value="DAO"/>
    <property type="match status" value="1"/>
</dbReference>
<dbReference type="GO" id="GO:0003973">
    <property type="term" value="F:(S)-2-hydroxy-acid oxidase activity"/>
    <property type="evidence" value="ECO:0007669"/>
    <property type="project" value="UniProtKB-EC"/>
</dbReference>
<name>A0AAC9RHV7_9CLOT</name>
<reference evidence="3 5" key="1">
    <citation type="submission" date="2016-10" db="EMBL/GenBank/DDBJ databases">
        <title>Complete Genome Sequence of Acetogen Clostridium formicoaceticum ATCC 27076.</title>
        <authorList>
            <person name="Bao T."/>
            <person name="Cheng C."/>
            <person name="Zhao J."/>
            <person name="Yang S.-T."/>
            <person name="Wang J."/>
            <person name="Wang M."/>
        </authorList>
    </citation>
    <scope>NUCLEOTIDE SEQUENCE [LARGE SCALE GENOMIC DNA]</scope>
    <source>
        <strain evidence="3 5">ATCC 27076</strain>
    </source>
</reference>
<accession>A0AAC9RHV7</accession>
<dbReference type="PANTHER" id="PTHR42720">
    <property type="entry name" value="GLYCEROL-3-PHOSPHATE DEHYDROGENASE"/>
    <property type="match status" value="1"/>
</dbReference>
<dbReference type="InterPro" id="IPR041854">
    <property type="entry name" value="BFD-like_2Fe2S-bd_dom_sf"/>
</dbReference>
<dbReference type="Gene3D" id="3.50.50.60">
    <property type="entry name" value="FAD/NAD(P)-binding domain"/>
    <property type="match status" value="1"/>
</dbReference>
<dbReference type="SUPFAM" id="SSF51905">
    <property type="entry name" value="FAD/NAD(P)-binding domain"/>
    <property type="match status" value="1"/>
</dbReference>
<dbReference type="EMBL" id="CP020559">
    <property type="protein sequence ID" value="ARE86336.1"/>
    <property type="molecule type" value="Genomic_DNA"/>
</dbReference>
<protein>
    <submittedName>
        <fullName evidence="3">FAD/NAD(P)-binding oxidoreductase</fullName>
    </submittedName>
    <submittedName>
        <fullName evidence="4">L-2-hydroxyglutarate oxidase LhgO</fullName>
        <ecNumber evidence="4">1.1.3.15</ecNumber>
    </submittedName>
</protein>
<dbReference type="Gene3D" id="3.30.9.10">
    <property type="entry name" value="D-Amino Acid Oxidase, subunit A, domain 2"/>
    <property type="match status" value="1"/>
</dbReference>
<dbReference type="InterPro" id="IPR007419">
    <property type="entry name" value="BFD-like_2Fe2S-bd_dom"/>
</dbReference>
<evidence type="ECO:0000313" key="6">
    <source>
        <dbReference type="Proteomes" id="UP000192478"/>
    </source>
</evidence>
<dbReference type="KEGG" id="cfm:BJL90_08785"/>
<dbReference type="AlphaFoldDB" id="A0AAC9RHV7"/>
<feature type="domain" description="BFD-like [2Fe-2S]-binding" evidence="2">
    <location>
        <begin position="398"/>
        <end position="451"/>
    </location>
</feature>
<dbReference type="PANTHER" id="PTHR42720:SF1">
    <property type="entry name" value="GLYCEROL 3-PHOSPHATE OXIDASE"/>
    <property type="match status" value="1"/>
</dbReference>
<keyword evidence="4" id="KW-0560">Oxidoreductase</keyword>
<sequence length="504" mass="55295">MYDIAIIGAGVIGTFIARELSKYDLKIILLEKENDVANGTTKANSAIVHGGYDPEPGTLKAKLNARGNAMFDEVCRDLSVPFKRIGSLVVAFNEEEMAVVHGLYERGIQNGISHIEVIDRERLLAMEPNLRDEAVGALYAPTGGIIGPWELTIALAENAAENGVEVSLNSEVTSIDKTKEGYNIVLEDEKIQAKHIINAAGLFADKIHNMVSAPTFEIIPNRGQYYLFDKSIGKYAKTVLFQCPTSEGKGVVVLPTVHGNLLVGPTAQTAKTKEDLQTDANAFSLLRKHVEKTIKDLPFHQVITAFAGLRAKTATGDFIIEESKEAPGFINVAGIDSPGLSAAPAIAEYVVEIVKSIRGMLERKKDFNPVRKPFKPFIELSDEEKREFICKDARYGRVICRCENITEGEIVDIIHRKIGATTVDGVKKRARAGMGRCQGGFCTPRVMEIIARELKIDMTEVVKDKKTAYLLTGVTKEKKVYDITDKLSAQSKTTEAGGEYYAKI</sequence>
<evidence type="ECO:0000313" key="4">
    <source>
        <dbReference type="EMBL" id="ARE86336.1"/>
    </source>
</evidence>
<dbReference type="CDD" id="cd19946">
    <property type="entry name" value="GlpA-like_Fer2_BFD-like"/>
    <property type="match status" value="1"/>
</dbReference>
<dbReference type="Gene3D" id="1.10.10.1100">
    <property type="entry name" value="BFD-like [2Fe-2S]-binding domain"/>
    <property type="match status" value="1"/>
</dbReference>
<reference evidence="4 6" key="2">
    <citation type="submission" date="2017-03" db="EMBL/GenBank/DDBJ databases">
        <title>Complete sequence of Clostridium formicaceticum DSM 92.</title>
        <authorList>
            <person name="Poehlein A."/>
            <person name="Karl M."/>
            <person name="Bengelsdorf F.R."/>
            <person name="Duerre P."/>
            <person name="Daniel R."/>
        </authorList>
    </citation>
    <scope>NUCLEOTIDE SEQUENCE [LARGE SCALE GENOMIC DNA]</scope>
    <source>
        <strain evidence="4 6">DSM 92</strain>
    </source>
</reference>
<evidence type="ECO:0000313" key="5">
    <source>
        <dbReference type="Proteomes" id="UP000177894"/>
    </source>
</evidence>
<evidence type="ECO:0000259" key="1">
    <source>
        <dbReference type="Pfam" id="PF01266"/>
    </source>
</evidence>
<dbReference type="InterPro" id="IPR006076">
    <property type="entry name" value="FAD-dep_OxRdtase"/>
</dbReference>
<dbReference type="RefSeq" id="WP_070966717.1">
    <property type="nucleotide sequence ID" value="NZ_CP017603.1"/>
</dbReference>
<evidence type="ECO:0000259" key="2">
    <source>
        <dbReference type="Pfam" id="PF04324"/>
    </source>
</evidence>
<dbReference type="SUPFAM" id="SSF54373">
    <property type="entry name" value="FAD-linked reductases, C-terminal domain"/>
    <property type="match status" value="1"/>
</dbReference>
<feature type="domain" description="FAD dependent oxidoreductase" evidence="1">
    <location>
        <begin position="3"/>
        <end position="352"/>
    </location>
</feature>
<organism evidence="4 6">
    <name type="scientific">Clostridium formicaceticum</name>
    <dbReference type="NCBI Taxonomy" id="1497"/>
    <lineage>
        <taxon>Bacteria</taxon>
        <taxon>Bacillati</taxon>
        <taxon>Bacillota</taxon>
        <taxon>Clostridia</taxon>
        <taxon>Eubacteriales</taxon>
        <taxon>Clostridiaceae</taxon>
        <taxon>Clostridium</taxon>
    </lineage>
</organism>
<dbReference type="Proteomes" id="UP000192478">
    <property type="component" value="Chromosome"/>
</dbReference>
<gene>
    <name evidence="4" type="primary">lhgO</name>
    <name evidence="3" type="ORF">BJL90_08785</name>
    <name evidence="4" type="ORF">CLFO_06580</name>
</gene>
<dbReference type="InterPro" id="IPR036188">
    <property type="entry name" value="FAD/NAD-bd_sf"/>
</dbReference>
<dbReference type="EC" id="1.1.3.15" evidence="4"/>
<proteinExistence type="predicted"/>
<evidence type="ECO:0000313" key="3">
    <source>
        <dbReference type="EMBL" id="AOY75987.1"/>
    </source>
</evidence>
<dbReference type="EMBL" id="CP017603">
    <property type="protein sequence ID" value="AOY75987.1"/>
    <property type="molecule type" value="Genomic_DNA"/>
</dbReference>
<dbReference type="Proteomes" id="UP000177894">
    <property type="component" value="Chromosome"/>
</dbReference>
<dbReference type="InterPro" id="IPR052745">
    <property type="entry name" value="G3P_Oxidase/Oxidoreductase"/>
</dbReference>
<keyword evidence="5" id="KW-1185">Reference proteome</keyword>